<keyword evidence="2" id="KW-0963">Cytoplasm</keyword>
<dbReference type="PROSITE" id="PS50304">
    <property type="entry name" value="TUDOR"/>
    <property type="match status" value="2"/>
</dbReference>
<accession>A0ABD0KQ75</accession>
<feature type="domain" description="HTH OST-type" evidence="7">
    <location>
        <begin position="8"/>
        <end position="81"/>
    </location>
</feature>
<feature type="domain" description="Tudor" evidence="6">
    <location>
        <begin position="658"/>
        <end position="714"/>
    </location>
</feature>
<evidence type="ECO:0000313" key="9">
    <source>
        <dbReference type="Proteomes" id="UP001519460"/>
    </source>
</evidence>
<dbReference type="InterPro" id="IPR025605">
    <property type="entry name" value="OST-HTH/LOTUS_dom"/>
</dbReference>
<dbReference type="GO" id="GO:0005737">
    <property type="term" value="C:cytoplasm"/>
    <property type="evidence" value="ECO:0007669"/>
    <property type="project" value="UniProtKB-SubCell"/>
</dbReference>
<comment type="caution">
    <text evidence="8">The sequence shown here is derived from an EMBL/GenBank/DDBJ whole genome shotgun (WGS) entry which is preliminary data.</text>
</comment>
<dbReference type="InterPro" id="IPR002999">
    <property type="entry name" value="Tudor"/>
</dbReference>
<dbReference type="CDD" id="cd20379">
    <property type="entry name" value="Tudor_dTUD-like"/>
    <property type="match status" value="2"/>
</dbReference>
<feature type="compositionally biased region" description="Basic residues" evidence="5">
    <location>
        <begin position="93"/>
        <end position="121"/>
    </location>
</feature>
<dbReference type="InterPro" id="IPR035437">
    <property type="entry name" value="SNase_OB-fold_sf"/>
</dbReference>
<feature type="compositionally biased region" description="Polar residues" evidence="5">
    <location>
        <begin position="797"/>
        <end position="815"/>
    </location>
</feature>
<dbReference type="Gene3D" id="3.30.420.610">
    <property type="entry name" value="LOTUS domain-like"/>
    <property type="match status" value="2"/>
</dbReference>
<dbReference type="CDD" id="cd09972">
    <property type="entry name" value="LOTUS_TDRD_OSKAR"/>
    <property type="match status" value="1"/>
</dbReference>
<keyword evidence="4" id="KW-0221">Differentiation</keyword>
<dbReference type="PANTHER" id="PTHR22948">
    <property type="entry name" value="TUDOR DOMAIN CONTAINING PROTEIN"/>
    <property type="match status" value="1"/>
</dbReference>
<evidence type="ECO:0000256" key="1">
    <source>
        <dbReference type="ARBA" id="ARBA00004496"/>
    </source>
</evidence>
<dbReference type="GO" id="GO:0007283">
    <property type="term" value="P:spermatogenesis"/>
    <property type="evidence" value="ECO:0007669"/>
    <property type="project" value="UniProtKB-KW"/>
</dbReference>
<dbReference type="EMBL" id="JACVVK020000138">
    <property type="protein sequence ID" value="KAK7489405.1"/>
    <property type="molecule type" value="Genomic_DNA"/>
</dbReference>
<dbReference type="Pfam" id="PF00567">
    <property type="entry name" value="TUDOR"/>
    <property type="match status" value="3"/>
</dbReference>
<dbReference type="SUPFAM" id="SSF63748">
    <property type="entry name" value="Tudor/PWWP/MBT"/>
    <property type="match status" value="3"/>
</dbReference>
<dbReference type="InterPro" id="IPR041966">
    <property type="entry name" value="LOTUS-like"/>
</dbReference>
<reference evidence="8 9" key="1">
    <citation type="journal article" date="2023" name="Sci. Data">
        <title>Genome assembly of the Korean intertidal mud-creeper Batillaria attramentaria.</title>
        <authorList>
            <person name="Patra A.K."/>
            <person name="Ho P.T."/>
            <person name="Jun S."/>
            <person name="Lee S.J."/>
            <person name="Kim Y."/>
            <person name="Won Y.J."/>
        </authorList>
    </citation>
    <scope>NUCLEOTIDE SEQUENCE [LARGE SCALE GENOMIC DNA]</scope>
    <source>
        <strain evidence="8">Wonlab-2016</strain>
    </source>
</reference>
<dbReference type="Proteomes" id="UP001519460">
    <property type="component" value="Unassembled WGS sequence"/>
</dbReference>
<dbReference type="FunFam" id="2.30.30.140:FF:000018">
    <property type="entry name" value="Serine/threonine-protein kinase 31"/>
    <property type="match status" value="1"/>
</dbReference>
<dbReference type="AlphaFoldDB" id="A0ABD0KQ75"/>
<evidence type="ECO:0000256" key="3">
    <source>
        <dbReference type="ARBA" id="ARBA00022737"/>
    </source>
</evidence>
<dbReference type="SMART" id="SM00333">
    <property type="entry name" value="TUDOR"/>
    <property type="match status" value="3"/>
</dbReference>
<evidence type="ECO:0000256" key="2">
    <source>
        <dbReference type="ARBA" id="ARBA00022490"/>
    </source>
</evidence>
<dbReference type="InterPro" id="IPR050621">
    <property type="entry name" value="Tudor_domain_containing"/>
</dbReference>
<dbReference type="Gene3D" id="2.30.30.140">
    <property type="match status" value="2"/>
</dbReference>
<dbReference type="PROSITE" id="PS51644">
    <property type="entry name" value="HTH_OST"/>
    <property type="match status" value="1"/>
</dbReference>
<evidence type="ECO:0000259" key="6">
    <source>
        <dbReference type="PROSITE" id="PS50304"/>
    </source>
</evidence>
<organism evidence="8 9">
    <name type="scientific">Batillaria attramentaria</name>
    <dbReference type="NCBI Taxonomy" id="370345"/>
    <lineage>
        <taxon>Eukaryota</taxon>
        <taxon>Metazoa</taxon>
        <taxon>Spiralia</taxon>
        <taxon>Lophotrochozoa</taxon>
        <taxon>Mollusca</taxon>
        <taxon>Gastropoda</taxon>
        <taxon>Caenogastropoda</taxon>
        <taxon>Sorbeoconcha</taxon>
        <taxon>Cerithioidea</taxon>
        <taxon>Batillariidae</taxon>
        <taxon>Batillaria</taxon>
    </lineage>
</organism>
<keyword evidence="9" id="KW-1185">Reference proteome</keyword>
<feature type="region of interest" description="Disordered" evidence="5">
    <location>
        <begin position="290"/>
        <end position="316"/>
    </location>
</feature>
<evidence type="ECO:0000256" key="4">
    <source>
        <dbReference type="ARBA" id="ARBA00022871"/>
    </source>
</evidence>
<comment type="subcellular location">
    <subcellularLocation>
        <location evidence="1">Cytoplasm</location>
    </subcellularLocation>
</comment>
<protein>
    <recommendedName>
        <fullName evidence="10">Tudor domain-containing protein 7</fullName>
    </recommendedName>
</protein>
<keyword evidence="3" id="KW-0677">Repeat</keyword>
<dbReference type="GO" id="GO:0030154">
    <property type="term" value="P:cell differentiation"/>
    <property type="evidence" value="ECO:0007669"/>
    <property type="project" value="UniProtKB-ARBA"/>
</dbReference>
<keyword evidence="4" id="KW-0744">Spermatogenesis</keyword>
<feature type="region of interest" description="Disordered" evidence="5">
    <location>
        <begin position="93"/>
        <end position="139"/>
    </location>
</feature>
<evidence type="ECO:0000256" key="5">
    <source>
        <dbReference type="SAM" id="MobiDB-lite"/>
    </source>
</evidence>
<feature type="domain" description="Tudor" evidence="6">
    <location>
        <begin position="479"/>
        <end position="538"/>
    </location>
</feature>
<dbReference type="Gene3D" id="2.40.50.90">
    <property type="match status" value="2"/>
</dbReference>
<evidence type="ECO:0008006" key="10">
    <source>
        <dbReference type="Google" id="ProtNLM"/>
    </source>
</evidence>
<gene>
    <name evidence="8" type="ORF">BaRGS_00019349</name>
</gene>
<feature type="region of interest" description="Disordered" evidence="5">
    <location>
        <begin position="383"/>
        <end position="412"/>
    </location>
</feature>
<sequence>MAGEDEKQLKSTKAMIRSVLISEKDGVPASRFMGDYRGITGENIPYKNFGYKSLEDFIRSIPDVVYARTGRGGELTYFAVADEATAHIQKLVSKQKSKKTKPVRRGPARYPKAHSQFRKGGHSSAPYRPSSGFSTPFAKPKMRSPPYGGAFSSADVSPLMVTVRSTSGNGLDQRLIERRAVPGINGGRKMATRALRAAFGEKGPERKCGLLPNPEPFYGTSPFPVLYGMIPYPEPQCGGFEPQNFRSVEPPVWNGPLQKGYMMYSEGRGGLLPLPHPSGARQYELPPRFQRLNHGGAAPSSAGDRPVAGEGPALREDELPSGIKTWVSTLLKGYPNGLWSTRFLVLYKEKFKQEAPSTLIDIISQWSDVAMVEMNTVANRQVLYPTPDKPPTKALTPDKPQQPVQHRQPASLKETRPVWQDFIVPDAELLSTEASTYVYTSYLVSLGHFYVQDEQSCVEDITTKLGAACKDQAVPKMSDLHTGVYCAALYHEDNSWYRARILYTASENEIEVYFIDYGNVEKVPLANIRCLTKETAEIPAQAINCTLFGLKPLTVEIMNEGQCVVELFTEEAGDESLNQRLFEAGLVATYLKSEEVDGEPPDLELPESEYIEVVVAYMDLHICIIRLVGPNFSEKLEEFEDSLQTLYAAAESSGKPKNLSLDSVCIASVDHLYHRVRIVKLEENEAQCLFVDHGYTEKVPLSQLQPLDPEVNKTVSYQAIPCLLAGLENFMKLPTTMQDLITMSQNKICMAEIDCRDPLTVMLYDTNGEEDININKEIAKKLVAEGAKIDMDVFASTESAPSEGSGTSSPRSHASASGVGDVERLQSAAQCLSLGGGALSPAEVGASQSRIGPTGKSDDSLSVAYHTWPIPGYVPLPSVGEFIDVYVIWISDPFNFVMSSSGDVSQTPTAVPEPQMNHLYMTVVDDQYYRAIYKGPVEDGLHVFCPDYCTHHLVSRDQLYFLPKQFWSLPFAAYKARLHGVQPTAKHWLESSKYKFVELALNKILVALIKAVEGDTDLADDDDNEEDVIRVPQQQLSLHLVDTSDSRCDVIIADALVDYGLAESAME</sequence>
<feature type="region of interest" description="Disordered" evidence="5">
    <location>
        <begin position="797"/>
        <end position="820"/>
    </location>
</feature>
<name>A0ABD0KQ75_9CAEN</name>
<proteinExistence type="predicted"/>
<dbReference type="Pfam" id="PF12872">
    <property type="entry name" value="OST-HTH"/>
    <property type="match status" value="1"/>
</dbReference>
<evidence type="ECO:0000313" key="8">
    <source>
        <dbReference type="EMBL" id="KAK7489405.1"/>
    </source>
</evidence>
<evidence type="ECO:0000259" key="7">
    <source>
        <dbReference type="PROSITE" id="PS51644"/>
    </source>
</evidence>
<dbReference type="PANTHER" id="PTHR22948:SF29">
    <property type="entry name" value="FI02030P-RELATED"/>
    <property type="match status" value="1"/>
</dbReference>